<dbReference type="AlphaFoldDB" id="A0A7R9FQ11"/>
<evidence type="ECO:0000256" key="1">
    <source>
        <dbReference type="SAM" id="Phobius"/>
    </source>
</evidence>
<keyword evidence="1" id="KW-0472">Membrane</keyword>
<protein>
    <submittedName>
        <fullName evidence="2">Uncharacterized protein</fullName>
    </submittedName>
</protein>
<feature type="transmembrane region" description="Helical" evidence="1">
    <location>
        <begin position="70"/>
        <end position="91"/>
    </location>
</feature>
<gene>
    <name evidence="2" type="ORF">DSTB1V02_LOCUS10537</name>
</gene>
<keyword evidence="1" id="KW-1133">Transmembrane helix</keyword>
<keyword evidence="3" id="KW-1185">Reference proteome</keyword>
<accession>A0A7R9FQ11</accession>
<keyword evidence="1" id="KW-0812">Transmembrane</keyword>
<evidence type="ECO:0000313" key="3">
    <source>
        <dbReference type="Proteomes" id="UP000677054"/>
    </source>
</evidence>
<organism evidence="2">
    <name type="scientific">Darwinula stevensoni</name>
    <dbReference type="NCBI Taxonomy" id="69355"/>
    <lineage>
        <taxon>Eukaryota</taxon>
        <taxon>Metazoa</taxon>
        <taxon>Ecdysozoa</taxon>
        <taxon>Arthropoda</taxon>
        <taxon>Crustacea</taxon>
        <taxon>Oligostraca</taxon>
        <taxon>Ostracoda</taxon>
        <taxon>Podocopa</taxon>
        <taxon>Podocopida</taxon>
        <taxon>Darwinulocopina</taxon>
        <taxon>Darwinuloidea</taxon>
        <taxon>Darwinulidae</taxon>
        <taxon>Darwinula</taxon>
    </lineage>
</organism>
<dbReference type="Proteomes" id="UP000677054">
    <property type="component" value="Unassembled WGS sequence"/>
</dbReference>
<name>A0A7R9FQ11_9CRUS</name>
<reference evidence="2" key="1">
    <citation type="submission" date="2020-11" db="EMBL/GenBank/DDBJ databases">
        <authorList>
            <person name="Tran Van P."/>
        </authorList>
    </citation>
    <scope>NUCLEOTIDE SEQUENCE</scope>
</reference>
<sequence length="150" mass="17508">MRRTKKSEVDNRKEKHLKVKLWGIKQQLPQRSSFLEGNETMMVDEDDPKKPTTMDVEPWGPLSLSLQSQIYLLDSVLVIAIVIFGISMAVFNRRIRSLRRSLQRVMMMKSDGLKNEGFLETDFSTERVNGSKYRDFDNEKFKQCGEFAQL</sequence>
<dbReference type="EMBL" id="CAJPEV010003062">
    <property type="protein sequence ID" value="CAG0898802.1"/>
    <property type="molecule type" value="Genomic_DNA"/>
</dbReference>
<dbReference type="EMBL" id="LR902579">
    <property type="protein sequence ID" value="CAD7250768.1"/>
    <property type="molecule type" value="Genomic_DNA"/>
</dbReference>
<evidence type="ECO:0000313" key="2">
    <source>
        <dbReference type="EMBL" id="CAD7250768.1"/>
    </source>
</evidence>
<proteinExistence type="predicted"/>